<reference evidence="4" key="1">
    <citation type="submission" date="2017-08" db="EMBL/GenBank/DDBJ databases">
        <authorList>
            <person name="Imhoff J.F."/>
            <person name="Rahn T."/>
            <person name="Kuenzel S."/>
            <person name="Neulinger S.C."/>
        </authorList>
    </citation>
    <scope>NUCLEOTIDE SEQUENCE</scope>
    <source>
        <strain evidence="4">DSM 9154</strain>
    </source>
</reference>
<dbReference type="RefSeq" id="WP_027289537.1">
    <property type="nucleotide sequence ID" value="NZ_NRRE01000028.1"/>
</dbReference>
<sequence length="525" mass="57682">MSVKKVLFVTLDQWRADALAAHGHPCARTPNLDRLAGEGVSFRNHFAQASPCGPARASLMTGLYAMVHRSVRNGVPLDSRFTNLALEARRLGFQPTLFGYTDTTPDPRTRPAGDPALQSYAGVLPGFDIGCPMNEVSWPWLAHLQAKGYDLPARPSDIYRPVDGGAGFAGPERHPPRPIYTAEDSDTAFLTDRVLEWLGPRTGQGWFIHLSYLRPHPPLIAPEPWASLIDPESVPLPARPRSLPAERAAHPLHDWLHAKHDAPDIYTGHDTTLCALGAAELRQMIATYFGLLAEVDHHLGRILDQLRATGELDETLVVVTGDHGELLGERWLFGKEGYFDSAFHVPLIIRDPDAETTRGTEVAAITEAVDVVPTILDTLGGVVPEVCDGCSLRPFVRQGRTPAGWRETAMFEFDFRDVAKLEAERHLGLAPDECALAALRGSRWKYVHCAGLPPLLFDLEVDPHESRNLAGDPAYAAIERDCAQALLSKRLLHADRTWTNTLLSEGGPTIYRGPRRAAQREQGAA</sequence>
<dbReference type="Proteomes" id="UP000778970">
    <property type="component" value="Unassembled WGS sequence"/>
</dbReference>
<keyword evidence="5" id="KW-1185">Reference proteome</keyword>
<comment type="caution">
    <text evidence="4">The sequence shown here is derived from an EMBL/GenBank/DDBJ whole genome shotgun (WGS) entry which is preliminary data.</text>
</comment>
<dbReference type="AlphaFoldDB" id="A0A934V179"/>
<dbReference type="Gene3D" id="3.40.720.10">
    <property type="entry name" value="Alkaline Phosphatase, subunit A"/>
    <property type="match status" value="1"/>
</dbReference>
<gene>
    <name evidence="4" type="ORF">CKO21_14890</name>
</gene>
<name>A0A934V179_9PROT</name>
<protein>
    <recommendedName>
        <fullName evidence="3">Sulfatase N-terminal domain-containing protein</fullName>
    </recommendedName>
</protein>
<dbReference type="InterPro" id="IPR017850">
    <property type="entry name" value="Alkaline_phosphatase_core_sf"/>
</dbReference>
<dbReference type="PANTHER" id="PTHR45953">
    <property type="entry name" value="IDURONATE 2-SULFATASE"/>
    <property type="match status" value="1"/>
</dbReference>
<dbReference type="PANTHER" id="PTHR45953:SF1">
    <property type="entry name" value="IDURONATE 2-SULFATASE"/>
    <property type="match status" value="1"/>
</dbReference>
<evidence type="ECO:0000256" key="2">
    <source>
        <dbReference type="ARBA" id="ARBA00022801"/>
    </source>
</evidence>
<keyword evidence="1" id="KW-0479">Metal-binding</keyword>
<proteinExistence type="predicted"/>
<organism evidence="4 5">
    <name type="scientific">Rhodovibrio salinarum</name>
    <dbReference type="NCBI Taxonomy" id="1087"/>
    <lineage>
        <taxon>Bacteria</taxon>
        <taxon>Pseudomonadati</taxon>
        <taxon>Pseudomonadota</taxon>
        <taxon>Alphaproteobacteria</taxon>
        <taxon>Rhodospirillales</taxon>
        <taxon>Rhodovibrionaceae</taxon>
        <taxon>Rhodovibrio</taxon>
    </lineage>
</organism>
<evidence type="ECO:0000313" key="5">
    <source>
        <dbReference type="Proteomes" id="UP000778970"/>
    </source>
</evidence>
<evidence type="ECO:0000259" key="3">
    <source>
        <dbReference type="Pfam" id="PF00884"/>
    </source>
</evidence>
<dbReference type="GO" id="GO:0046872">
    <property type="term" value="F:metal ion binding"/>
    <property type="evidence" value="ECO:0007669"/>
    <property type="project" value="UniProtKB-KW"/>
</dbReference>
<accession>A0A934V179</accession>
<keyword evidence="2" id="KW-0378">Hydrolase</keyword>
<evidence type="ECO:0000256" key="1">
    <source>
        <dbReference type="ARBA" id="ARBA00022723"/>
    </source>
</evidence>
<dbReference type="InterPro" id="IPR000917">
    <property type="entry name" value="Sulfatase_N"/>
</dbReference>
<dbReference type="GO" id="GO:0008484">
    <property type="term" value="F:sulfuric ester hydrolase activity"/>
    <property type="evidence" value="ECO:0007669"/>
    <property type="project" value="TreeGrafter"/>
</dbReference>
<dbReference type="EMBL" id="NRRE01000028">
    <property type="protein sequence ID" value="MBK1698533.1"/>
    <property type="molecule type" value="Genomic_DNA"/>
</dbReference>
<dbReference type="SUPFAM" id="SSF53649">
    <property type="entry name" value="Alkaline phosphatase-like"/>
    <property type="match status" value="1"/>
</dbReference>
<reference evidence="4" key="2">
    <citation type="journal article" date="2020" name="Microorganisms">
        <title>Osmotic Adaptation and Compatible Solute Biosynthesis of Phototrophic Bacteria as Revealed from Genome Analyses.</title>
        <authorList>
            <person name="Imhoff J.F."/>
            <person name="Rahn T."/>
            <person name="Kunzel S."/>
            <person name="Keller A."/>
            <person name="Neulinger S.C."/>
        </authorList>
    </citation>
    <scope>NUCLEOTIDE SEQUENCE</scope>
    <source>
        <strain evidence="4">DSM 9154</strain>
    </source>
</reference>
<evidence type="ECO:0000313" key="4">
    <source>
        <dbReference type="EMBL" id="MBK1698533.1"/>
    </source>
</evidence>
<feature type="domain" description="Sulfatase N-terminal" evidence="3">
    <location>
        <begin position="5"/>
        <end position="380"/>
    </location>
</feature>
<dbReference type="Pfam" id="PF00884">
    <property type="entry name" value="Sulfatase"/>
    <property type="match status" value="1"/>
</dbReference>
<dbReference type="CDD" id="cd16028">
    <property type="entry name" value="PMH"/>
    <property type="match status" value="1"/>
</dbReference>
<dbReference type="GO" id="GO:0005737">
    <property type="term" value="C:cytoplasm"/>
    <property type="evidence" value="ECO:0007669"/>
    <property type="project" value="TreeGrafter"/>
</dbReference>